<dbReference type="EMBL" id="JBHUEN010000006">
    <property type="protein sequence ID" value="MFD1880561.1"/>
    <property type="molecule type" value="Genomic_DNA"/>
</dbReference>
<keyword evidence="2 4" id="KW-0378">Hydrolase</keyword>
<protein>
    <submittedName>
        <fullName evidence="4">NUDIX hydrolase</fullName>
    </submittedName>
</protein>
<dbReference type="PROSITE" id="PS51462">
    <property type="entry name" value="NUDIX"/>
    <property type="match status" value="1"/>
</dbReference>
<evidence type="ECO:0000313" key="4">
    <source>
        <dbReference type="EMBL" id="MFD1880561.1"/>
    </source>
</evidence>
<gene>
    <name evidence="4" type="ORF">ACFSCT_02380</name>
</gene>
<evidence type="ECO:0000256" key="1">
    <source>
        <dbReference type="ARBA" id="ARBA00001946"/>
    </source>
</evidence>
<dbReference type="InterPro" id="IPR000086">
    <property type="entry name" value="NUDIX_hydrolase_dom"/>
</dbReference>
<comment type="caution">
    <text evidence="4">The sequence shown here is derived from an EMBL/GenBank/DDBJ whole genome shotgun (WGS) entry which is preliminary data.</text>
</comment>
<dbReference type="InterPro" id="IPR015797">
    <property type="entry name" value="NUDIX_hydrolase-like_dom_sf"/>
</dbReference>
<proteinExistence type="predicted"/>
<dbReference type="InterPro" id="IPR020476">
    <property type="entry name" value="Nudix_hydrolase"/>
</dbReference>
<feature type="domain" description="Nudix hydrolase" evidence="3">
    <location>
        <begin position="1"/>
        <end position="136"/>
    </location>
</feature>
<name>A0ABW4R2V4_9RHOB</name>
<evidence type="ECO:0000259" key="3">
    <source>
        <dbReference type="PROSITE" id="PS51462"/>
    </source>
</evidence>
<dbReference type="PANTHER" id="PTHR43046">
    <property type="entry name" value="GDP-MANNOSE MANNOSYL HYDROLASE"/>
    <property type="match status" value="1"/>
</dbReference>
<organism evidence="4 5">
    <name type="scientific">Paracoccus pacificus</name>
    <dbReference type="NCBI Taxonomy" id="1463598"/>
    <lineage>
        <taxon>Bacteria</taxon>
        <taxon>Pseudomonadati</taxon>
        <taxon>Pseudomonadota</taxon>
        <taxon>Alphaproteobacteria</taxon>
        <taxon>Rhodobacterales</taxon>
        <taxon>Paracoccaceae</taxon>
        <taxon>Paracoccus</taxon>
    </lineage>
</organism>
<dbReference type="SUPFAM" id="SSF55811">
    <property type="entry name" value="Nudix"/>
    <property type="match status" value="1"/>
</dbReference>
<dbReference type="Proteomes" id="UP001597213">
    <property type="component" value="Unassembled WGS sequence"/>
</dbReference>
<evidence type="ECO:0000313" key="5">
    <source>
        <dbReference type="Proteomes" id="UP001597213"/>
    </source>
</evidence>
<dbReference type="PANTHER" id="PTHR43046:SF2">
    <property type="entry name" value="8-OXO-DGTP DIPHOSPHATASE-RELATED"/>
    <property type="match status" value="1"/>
</dbReference>
<accession>A0ABW4R2V4</accession>
<evidence type="ECO:0000256" key="2">
    <source>
        <dbReference type="ARBA" id="ARBA00022801"/>
    </source>
</evidence>
<keyword evidence="5" id="KW-1185">Reference proteome</keyword>
<dbReference type="CDD" id="cd04682">
    <property type="entry name" value="NUDIX_Hydrolase"/>
    <property type="match status" value="1"/>
</dbReference>
<dbReference type="RefSeq" id="WP_379139834.1">
    <property type="nucleotide sequence ID" value="NZ_JBHUEN010000006.1"/>
</dbReference>
<reference evidence="5" key="1">
    <citation type="journal article" date="2019" name="Int. J. Syst. Evol. Microbiol.">
        <title>The Global Catalogue of Microorganisms (GCM) 10K type strain sequencing project: providing services to taxonomists for standard genome sequencing and annotation.</title>
        <authorList>
            <consortium name="The Broad Institute Genomics Platform"/>
            <consortium name="The Broad Institute Genome Sequencing Center for Infectious Disease"/>
            <person name="Wu L."/>
            <person name="Ma J."/>
        </authorList>
    </citation>
    <scope>NUCLEOTIDE SEQUENCE [LARGE SCALE GENOMIC DNA]</scope>
    <source>
        <strain evidence="5">CCUG 56029</strain>
    </source>
</reference>
<comment type="cofactor">
    <cofactor evidence="1">
        <name>Mg(2+)</name>
        <dbReference type="ChEBI" id="CHEBI:18420"/>
    </cofactor>
</comment>
<sequence>MAGFSGTKLVLTCGDAILTLLRDDFAHIPYPAHWDLPGGGAEPGETPRECGLRELAEEFGLRLQPERLADGREFEAVHPPGTRSWMFRGTLTQDDIAAIRFGDEGQAWRMMPLHRFLTHPVVVPHFPRRVTEMLGL</sequence>
<dbReference type="PRINTS" id="PR00502">
    <property type="entry name" value="NUDIXFAMILY"/>
</dbReference>
<dbReference type="Gene3D" id="3.90.79.10">
    <property type="entry name" value="Nucleoside Triphosphate Pyrophosphohydrolase"/>
    <property type="match status" value="1"/>
</dbReference>
<dbReference type="GO" id="GO:0016787">
    <property type="term" value="F:hydrolase activity"/>
    <property type="evidence" value="ECO:0007669"/>
    <property type="project" value="UniProtKB-KW"/>
</dbReference>
<dbReference type="Pfam" id="PF00293">
    <property type="entry name" value="NUDIX"/>
    <property type="match status" value="1"/>
</dbReference>